<keyword evidence="5" id="KW-0256">Endoplasmic reticulum</keyword>
<evidence type="ECO:0000313" key="13">
    <source>
        <dbReference type="Proteomes" id="UP001163046"/>
    </source>
</evidence>
<evidence type="ECO:0000313" key="12">
    <source>
        <dbReference type="EMBL" id="KAJ7391907.1"/>
    </source>
</evidence>
<reference evidence="12" key="1">
    <citation type="submission" date="2023-01" db="EMBL/GenBank/DDBJ databases">
        <title>Genome assembly of the deep-sea coral Lophelia pertusa.</title>
        <authorList>
            <person name="Herrera S."/>
            <person name="Cordes E."/>
        </authorList>
    </citation>
    <scope>NUCLEOTIDE SEQUENCE</scope>
    <source>
        <strain evidence="12">USNM1676648</strain>
        <tissue evidence="12">Polyp</tissue>
    </source>
</reference>
<evidence type="ECO:0000256" key="3">
    <source>
        <dbReference type="ARBA" id="ARBA00022553"/>
    </source>
</evidence>
<evidence type="ECO:0000256" key="4">
    <source>
        <dbReference type="ARBA" id="ARBA00022692"/>
    </source>
</evidence>
<name>A0A9X0A1Y7_9CNID</name>
<feature type="region of interest" description="Disordered" evidence="9">
    <location>
        <begin position="1"/>
        <end position="22"/>
    </location>
</feature>
<dbReference type="InterPro" id="IPR043384">
    <property type="entry name" value="RETREG1/3"/>
</dbReference>
<accession>A0A9X0A1Y7</accession>
<dbReference type="PANTHER" id="PTHR28659:SF2">
    <property type="entry name" value="RETICULON-LIKE PROTEIN"/>
    <property type="match status" value="1"/>
</dbReference>
<feature type="compositionally biased region" description="Basic and acidic residues" evidence="9">
    <location>
        <begin position="221"/>
        <end position="230"/>
    </location>
</feature>
<feature type="compositionally biased region" description="Polar residues" evidence="9">
    <location>
        <begin position="396"/>
        <end position="411"/>
    </location>
</feature>
<dbReference type="PANTHER" id="PTHR28659">
    <property type="entry name" value="RETICULON-LIKE PROTEIN"/>
    <property type="match status" value="1"/>
</dbReference>
<dbReference type="Pfam" id="PF24456">
    <property type="entry name" value="RHD_RETREG1-3"/>
    <property type="match status" value="1"/>
</dbReference>
<evidence type="ECO:0000256" key="10">
    <source>
        <dbReference type="SAM" id="Phobius"/>
    </source>
</evidence>
<feature type="compositionally biased region" description="Basic and acidic residues" evidence="9">
    <location>
        <begin position="357"/>
        <end position="395"/>
    </location>
</feature>
<comment type="subcellular location">
    <subcellularLocation>
        <location evidence="1">Endoplasmic reticulum membrane</location>
        <topology evidence="1">Multi-pass membrane protein</topology>
    </subcellularLocation>
</comment>
<protein>
    <recommendedName>
        <fullName evidence="11">RETREG1-3/ARL6IP-like N-terminal reticulon-homology domain-containing protein</fullName>
    </recommendedName>
</protein>
<keyword evidence="6 10" id="KW-1133">Transmembrane helix</keyword>
<dbReference type="Proteomes" id="UP001163046">
    <property type="component" value="Unassembled WGS sequence"/>
</dbReference>
<evidence type="ECO:0000256" key="8">
    <source>
        <dbReference type="ARBA" id="ARBA00023136"/>
    </source>
</evidence>
<feature type="region of interest" description="Disordered" evidence="9">
    <location>
        <begin position="293"/>
        <end position="320"/>
    </location>
</feature>
<gene>
    <name evidence="12" type="ORF">OS493_016203</name>
</gene>
<feature type="region of interest" description="Disordered" evidence="9">
    <location>
        <begin position="352"/>
        <end position="413"/>
    </location>
</feature>
<keyword evidence="8 10" id="KW-0472">Membrane</keyword>
<dbReference type="GO" id="GO:0061709">
    <property type="term" value="P:reticulophagy"/>
    <property type="evidence" value="ECO:0007669"/>
    <property type="project" value="InterPro"/>
</dbReference>
<organism evidence="12 13">
    <name type="scientific">Desmophyllum pertusum</name>
    <dbReference type="NCBI Taxonomy" id="174260"/>
    <lineage>
        <taxon>Eukaryota</taxon>
        <taxon>Metazoa</taxon>
        <taxon>Cnidaria</taxon>
        <taxon>Anthozoa</taxon>
        <taxon>Hexacorallia</taxon>
        <taxon>Scleractinia</taxon>
        <taxon>Caryophylliina</taxon>
        <taxon>Caryophylliidae</taxon>
        <taxon>Desmophyllum</taxon>
    </lineage>
</organism>
<sequence>MASDKSVGDSMENSTESEHTDNQECIERVKKFLQPLEKRWDYIQSVLLWEKPSHSLCYLIAMTVLVGLMASGKFRLVLLLIVIMASSLLMEDIRTKVWRFLEGGFEAVSDVDSRTTTLSFTRLCEKLAVIWSLFVAWYEKLNKLKTDSTYKYYAVLFGMLLMTVFTYQYLPLLQIFYTTVCALYFWPVIKHNGIHRTVHKAVEPFYKPFVIQWQNNRTKRQRDTGSKEEAPADSDDEFAKDFNPVTDGASVNEENITLQDEELSSSEPPSPVPPVEAKLLQGLISSAITQGLSSIANTQDDRETQEISGGETPDAESPSFDSSAVFLDELQFSSLSQGGDTLEFEEGEFMAGLEFPDIDRDTESDSEGIRRVGKSRVDNKPKQTDEPKDKGHRETTGTPDSVMTSSGNTDVSDYEMLDRSEAEGMIPSDEMDNVDSTRLGSMTNYVGKWLGY</sequence>
<proteinExistence type="inferred from homology"/>
<keyword evidence="13" id="KW-1185">Reference proteome</keyword>
<feature type="domain" description="RETREG1-3/ARL6IP-like N-terminal reticulon-homology" evidence="11">
    <location>
        <begin position="35"/>
        <end position="205"/>
    </location>
</feature>
<evidence type="ECO:0000256" key="9">
    <source>
        <dbReference type="SAM" id="MobiDB-lite"/>
    </source>
</evidence>
<feature type="transmembrane region" description="Helical" evidence="10">
    <location>
        <begin position="58"/>
        <end position="89"/>
    </location>
</feature>
<feature type="region of interest" description="Disordered" evidence="9">
    <location>
        <begin position="217"/>
        <end position="251"/>
    </location>
</feature>
<dbReference type="EMBL" id="MU825404">
    <property type="protein sequence ID" value="KAJ7391907.1"/>
    <property type="molecule type" value="Genomic_DNA"/>
</dbReference>
<dbReference type="AlphaFoldDB" id="A0A9X0A1Y7"/>
<keyword evidence="7" id="KW-0072">Autophagy</keyword>
<dbReference type="OrthoDB" id="10029527at2759"/>
<evidence type="ECO:0000256" key="5">
    <source>
        <dbReference type="ARBA" id="ARBA00022824"/>
    </source>
</evidence>
<feature type="transmembrane region" description="Helical" evidence="10">
    <location>
        <begin position="150"/>
        <end position="170"/>
    </location>
</feature>
<evidence type="ECO:0000256" key="6">
    <source>
        <dbReference type="ARBA" id="ARBA00022989"/>
    </source>
</evidence>
<dbReference type="InterPro" id="IPR057282">
    <property type="entry name" value="RETREG1-3-like_RHD"/>
</dbReference>
<evidence type="ECO:0000256" key="1">
    <source>
        <dbReference type="ARBA" id="ARBA00004477"/>
    </source>
</evidence>
<evidence type="ECO:0000256" key="2">
    <source>
        <dbReference type="ARBA" id="ARBA00006299"/>
    </source>
</evidence>
<keyword evidence="3" id="KW-0597">Phosphoprotein</keyword>
<comment type="similarity">
    <text evidence="2">Belongs to the RETREG family.</text>
</comment>
<dbReference type="GO" id="GO:0005789">
    <property type="term" value="C:endoplasmic reticulum membrane"/>
    <property type="evidence" value="ECO:0007669"/>
    <property type="project" value="UniProtKB-SubCell"/>
</dbReference>
<evidence type="ECO:0000259" key="11">
    <source>
        <dbReference type="Pfam" id="PF24456"/>
    </source>
</evidence>
<keyword evidence="4 10" id="KW-0812">Transmembrane</keyword>
<evidence type="ECO:0000256" key="7">
    <source>
        <dbReference type="ARBA" id="ARBA00023006"/>
    </source>
</evidence>
<comment type="caution">
    <text evidence="12">The sequence shown here is derived from an EMBL/GenBank/DDBJ whole genome shotgun (WGS) entry which is preliminary data.</text>
</comment>